<feature type="transmembrane region" description="Helical" evidence="10">
    <location>
        <begin position="350"/>
        <end position="371"/>
    </location>
</feature>
<proteinExistence type="predicted"/>
<name>A0A4R6Q291_9FIRM</name>
<dbReference type="EMBL" id="SNXO01000016">
    <property type="protein sequence ID" value="TDP56344.1"/>
    <property type="molecule type" value="Genomic_DNA"/>
</dbReference>
<feature type="transmembrane region" description="Helical" evidence="10">
    <location>
        <begin position="311"/>
        <end position="329"/>
    </location>
</feature>
<evidence type="ECO:0000313" key="11">
    <source>
        <dbReference type="EMBL" id="TDP56344.1"/>
    </source>
</evidence>
<dbReference type="RefSeq" id="WP_133528396.1">
    <property type="nucleotide sequence ID" value="NZ_SNXO01000016.1"/>
</dbReference>
<keyword evidence="4" id="KW-0633">Potassium transport</keyword>
<dbReference type="InterPro" id="IPR003445">
    <property type="entry name" value="Cat_transpt"/>
</dbReference>
<evidence type="ECO:0000256" key="4">
    <source>
        <dbReference type="ARBA" id="ARBA00022538"/>
    </source>
</evidence>
<dbReference type="OrthoDB" id="9810952at2"/>
<dbReference type="Pfam" id="PF02386">
    <property type="entry name" value="TrkH"/>
    <property type="match status" value="1"/>
</dbReference>
<keyword evidence="12" id="KW-1185">Reference proteome</keyword>
<evidence type="ECO:0000313" key="12">
    <source>
        <dbReference type="Proteomes" id="UP000295500"/>
    </source>
</evidence>
<evidence type="ECO:0000256" key="3">
    <source>
        <dbReference type="ARBA" id="ARBA00022475"/>
    </source>
</evidence>
<evidence type="ECO:0000256" key="9">
    <source>
        <dbReference type="ARBA" id="ARBA00023136"/>
    </source>
</evidence>
<comment type="caution">
    <text evidence="11">The sequence shown here is derived from an EMBL/GenBank/DDBJ whole genome shotgun (WGS) entry which is preliminary data.</text>
</comment>
<keyword evidence="5 10" id="KW-0812">Transmembrane</keyword>
<feature type="transmembrane region" description="Helical" evidence="10">
    <location>
        <begin position="231"/>
        <end position="250"/>
    </location>
</feature>
<keyword evidence="2" id="KW-0813">Transport</keyword>
<evidence type="ECO:0000256" key="10">
    <source>
        <dbReference type="SAM" id="Phobius"/>
    </source>
</evidence>
<keyword evidence="8" id="KW-0406">Ion transport</keyword>
<dbReference type="PANTHER" id="PTHR32024">
    <property type="entry name" value="TRK SYSTEM POTASSIUM UPTAKE PROTEIN TRKG-RELATED"/>
    <property type="match status" value="1"/>
</dbReference>
<keyword evidence="7 10" id="KW-1133">Transmembrane helix</keyword>
<evidence type="ECO:0000256" key="8">
    <source>
        <dbReference type="ARBA" id="ARBA00023065"/>
    </source>
</evidence>
<dbReference type="AlphaFoldDB" id="A0A4R6Q291"/>
<evidence type="ECO:0000256" key="5">
    <source>
        <dbReference type="ARBA" id="ARBA00022692"/>
    </source>
</evidence>
<feature type="transmembrane region" description="Helical" evidence="10">
    <location>
        <begin position="128"/>
        <end position="145"/>
    </location>
</feature>
<keyword evidence="6" id="KW-0630">Potassium</keyword>
<keyword evidence="9 10" id="KW-0472">Membrane</keyword>
<gene>
    <name evidence="11" type="ORF">EV211_1167</name>
</gene>
<dbReference type="InterPro" id="IPR004772">
    <property type="entry name" value="TrkH"/>
</dbReference>
<organism evidence="11 12">
    <name type="scientific">Aminicella lysinilytica</name>
    <dbReference type="NCBI Taxonomy" id="433323"/>
    <lineage>
        <taxon>Bacteria</taxon>
        <taxon>Bacillati</taxon>
        <taxon>Bacillota</taxon>
        <taxon>Clostridia</taxon>
        <taxon>Peptostreptococcales</taxon>
        <taxon>Anaerovoracaceae</taxon>
        <taxon>Aminicella</taxon>
    </lineage>
</organism>
<feature type="transmembrane region" description="Helical" evidence="10">
    <location>
        <begin position="12"/>
        <end position="30"/>
    </location>
</feature>
<evidence type="ECO:0000256" key="2">
    <source>
        <dbReference type="ARBA" id="ARBA00022448"/>
    </source>
</evidence>
<evidence type="ECO:0000256" key="7">
    <source>
        <dbReference type="ARBA" id="ARBA00022989"/>
    </source>
</evidence>
<accession>A0A4R6Q291</accession>
<dbReference type="GO" id="GO:0015379">
    <property type="term" value="F:potassium:chloride symporter activity"/>
    <property type="evidence" value="ECO:0007669"/>
    <property type="project" value="InterPro"/>
</dbReference>
<evidence type="ECO:0000256" key="1">
    <source>
        <dbReference type="ARBA" id="ARBA00004651"/>
    </source>
</evidence>
<keyword evidence="3" id="KW-1003">Cell membrane</keyword>
<dbReference type="GO" id="GO:0005886">
    <property type="term" value="C:plasma membrane"/>
    <property type="evidence" value="ECO:0007669"/>
    <property type="project" value="UniProtKB-SubCell"/>
</dbReference>
<dbReference type="NCBIfam" id="TIGR00933">
    <property type="entry name" value="2a38"/>
    <property type="match status" value="1"/>
</dbReference>
<sequence length="446" mass="48113">MRRNVKLMPVQILAVGFALIIFCGGIILSLPISCRNGADLSFIDGLFTSTSATCVTGLAVVDTYSQFNFFGQLVILILIQIGGLGFMGLATVFAFAARSKITIFQRTLLQESLGSSHIGGVVRTIRRMLVGTLVIEAMGAFLISLRFVPKVGLAEGIWYGIFHSISAFCNAGFDLMGRFEPGSSITLFADDPLIEITIMALIAVGGLGFIVWSDMADHKFSFHRLSLHSKIMLTFTGGLIVGGALIFYIVEGNYSFKGMSAGERIMNSFFASVSPRTAGFNSVQYADMSTAGRFLTMMLMFIGAGPGSTGGGIKVTTFVTLMLSIYSNAKNYNDLSIFRRRLPADAQRKALSTIASYIFLVICCTFLLLMLNPELTSESCFFESLSAMGTVGLTMGITSGLGTVSELCLMFLMYCGRLGSIAVAMAIVRKKVIPKISYPEEKITLG</sequence>
<dbReference type="Proteomes" id="UP000295500">
    <property type="component" value="Unassembled WGS sequence"/>
</dbReference>
<feature type="transmembrane region" description="Helical" evidence="10">
    <location>
        <begin position="391"/>
        <end position="415"/>
    </location>
</feature>
<protein>
    <submittedName>
        <fullName evidence="11">Trk system potassium uptake protein TrkH</fullName>
    </submittedName>
</protein>
<evidence type="ECO:0000256" key="6">
    <source>
        <dbReference type="ARBA" id="ARBA00022958"/>
    </source>
</evidence>
<feature type="transmembrane region" description="Helical" evidence="10">
    <location>
        <begin position="193"/>
        <end position="211"/>
    </location>
</feature>
<dbReference type="PANTHER" id="PTHR32024:SF1">
    <property type="entry name" value="KTR SYSTEM POTASSIUM UPTAKE PROTEIN B"/>
    <property type="match status" value="1"/>
</dbReference>
<feature type="transmembrane region" description="Helical" evidence="10">
    <location>
        <begin position="73"/>
        <end position="96"/>
    </location>
</feature>
<reference evidence="11 12" key="1">
    <citation type="submission" date="2019-03" db="EMBL/GenBank/DDBJ databases">
        <title>Genomic Encyclopedia of Type Strains, Phase IV (KMG-IV): sequencing the most valuable type-strain genomes for metagenomic binning, comparative biology and taxonomic classification.</title>
        <authorList>
            <person name="Goeker M."/>
        </authorList>
    </citation>
    <scope>NUCLEOTIDE SEQUENCE [LARGE SCALE GENOMIC DNA]</scope>
    <source>
        <strain evidence="11 12">DSM 28287</strain>
    </source>
</reference>
<comment type="subcellular location">
    <subcellularLocation>
        <location evidence="1">Cell membrane</location>
        <topology evidence="1">Multi-pass membrane protein</topology>
    </subcellularLocation>
</comment>